<comment type="caution">
    <text evidence="5">The sequence shown here is derived from an EMBL/GenBank/DDBJ whole genome shotgun (WGS) entry which is preliminary data.</text>
</comment>
<evidence type="ECO:0000256" key="2">
    <source>
        <dbReference type="ARBA" id="ARBA00023239"/>
    </source>
</evidence>
<organism evidence="5 6">
    <name type="scientific">Geomicrobium halophilum</name>
    <dbReference type="NCBI Taxonomy" id="549000"/>
    <lineage>
        <taxon>Bacteria</taxon>
        <taxon>Bacillati</taxon>
        <taxon>Bacillota</taxon>
        <taxon>Bacilli</taxon>
        <taxon>Bacillales</taxon>
        <taxon>Geomicrobium</taxon>
    </lineage>
</organism>
<dbReference type="GO" id="GO:0019698">
    <property type="term" value="P:D-galacturonate catabolic process"/>
    <property type="evidence" value="ECO:0007669"/>
    <property type="project" value="TreeGrafter"/>
</dbReference>
<dbReference type="AlphaFoldDB" id="A0A841PQP6"/>
<name>A0A841PQP6_9BACL</name>
<dbReference type="EC" id="4.2.1.7" evidence="5"/>
<evidence type="ECO:0000313" key="5">
    <source>
        <dbReference type="EMBL" id="MBB6448621.1"/>
    </source>
</evidence>
<sequence>MKTFNGYRRKNGTIGVRNHVIVMNTTGELAGLTKKLANLVPGAVPVTHQTGQMQYPEDIQQIYRTLKGTAGHPNVSATLFIGMGQNDPAETIAEELQKEGHHVHALTVQKSKPISVVLNEGRQWLAEAVKRSHLEKKEKADVTELTIGLECGGSDAWSGVTANPSIGAFSDAIVADGGTSILAETPEAIGAEHILAKRSVSKEVGEQFLKIVDEYESRAQAIGEDVRSANPSPGNITGGLTTLEEKSLGCIKKGGTAPLEEVVPYSGKPEKKGFIFMDTPGYDVESVAGMAAGGAQIVLFSTGKGSPTGSPIVPVVKIGTNPKLYKNMPEHIDVNAGKILEGTHNINDIGMEIYDLVMEVANGELTASEKNNHQEFAIWRLAETM</sequence>
<dbReference type="EMBL" id="JACHHJ010000001">
    <property type="protein sequence ID" value="MBB6448621.1"/>
    <property type="molecule type" value="Genomic_DNA"/>
</dbReference>
<dbReference type="InterPro" id="IPR048332">
    <property type="entry name" value="GD_AH_C"/>
</dbReference>
<dbReference type="Pfam" id="PF04295">
    <property type="entry name" value="GD_AH_second"/>
    <property type="match status" value="1"/>
</dbReference>
<evidence type="ECO:0000259" key="3">
    <source>
        <dbReference type="Pfam" id="PF04295"/>
    </source>
</evidence>
<evidence type="ECO:0000259" key="4">
    <source>
        <dbReference type="Pfam" id="PF20629"/>
    </source>
</evidence>
<protein>
    <submittedName>
        <fullName evidence="5">Altronate dehydratase large subunit</fullName>
        <ecNumber evidence="5">4.2.1.7</ecNumber>
    </submittedName>
</protein>
<dbReference type="GO" id="GO:0008789">
    <property type="term" value="F:altronate dehydratase activity"/>
    <property type="evidence" value="ECO:0007669"/>
    <property type="project" value="UniProtKB-EC"/>
</dbReference>
<keyword evidence="6" id="KW-1185">Reference proteome</keyword>
<feature type="domain" description="D-galactarate/Altronate dehydratase second" evidence="3">
    <location>
        <begin position="6"/>
        <end position="127"/>
    </location>
</feature>
<proteinExistence type="inferred from homology"/>
<dbReference type="Pfam" id="PF20629">
    <property type="entry name" value="GD_AH_C"/>
    <property type="match status" value="1"/>
</dbReference>
<reference evidence="5 6" key="1">
    <citation type="submission" date="2020-08" db="EMBL/GenBank/DDBJ databases">
        <title>Genomic Encyclopedia of Type Strains, Phase IV (KMG-IV): sequencing the most valuable type-strain genomes for metagenomic binning, comparative biology and taxonomic classification.</title>
        <authorList>
            <person name="Goeker M."/>
        </authorList>
    </citation>
    <scope>NUCLEOTIDE SEQUENCE [LARGE SCALE GENOMIC DNA]</scope>
    <source>
        <strain evidence="5 6">DSM 21769</strain>
    </source>
</reference>
<gene>
    <name evidence="5" type="ORF">HNR44_000570</name>
</gene>
<dbReference type="PANTHER" id="PTHR30536">
    <property type="entry name" value="ALTRONATE/GALACTARATE DEHYDRATASE"/>
    <property type="match status" value="1"/>
</dbReference>
<accession>A0A841PQP6</accession>
<dbReference type="PANTHER" id="PTHR30536:SF5">
    <property type="entry name" value="ALTRONATE DEHYDRATASE"/>
    <property type="match status" value="1"/>
</dbReference>
<dbReference type="InterPro" id="IPR007392">
    <property type="entry name" value="GD_AH_second"/>
</dbReference>
<dbReference type="RefSeq" id="WP_184402591.1">
    <property type="nucleotide sequence ID" value="NZ_JACHHJ010000001.1"/>
</dbReference>
<dbReference type="Proteomes" id="UP000568839">
    <property type="component" value="Unassembled WGS sequence"/>
</dbReference>
<feature type="domain" description="D-galactarate/Altronate dehydratase C-terminal" evidence="4">
    <location>
        <begin position="143"/>
        <end position="382"/>
    </location>
</feature>
<keyword evidence="2 5" id="KW-0456">Lyase</keyword>
<evidence type="ECO:0000256" key="1">
    <source>
        <dbReference type="ARBA" id="ARBA00010986"/>
    </source>
</evidence>
<evidence type="ECO:0000313" key="6">
    <source>
        <dbReference type="Proteomes" id="UP000568839"/>
    </source>
</evidence>
<dbReference type="InterPro" id="IPR052172">
    <property type="entry name" value="UxaA_altronate/galactarate_dh"/>
</dbReference>
<comment type="similarity">
    <text evidence="1">Belongs to the UxaA family.</text>
</comment>